<organism evidence="2 3">
    <name type="scientific">Rubinisphaera brasiliensis (strain ATCC 49424 / DSM 5305 / JCM 21570 / IAM 15109 / NBRC 103401 / IFAM 1448)</name>
    <name type="common">Planctomyces brasiliensis</name>
    <dbReference type="NCBI Taxonomy" id="756272"/>
    <lineage>
        <taxon>Bacteria</taxon>
        <taxon>Pseudomonadati</taxon>
        <taxon>Planctomycetota</taxon>
        <taxon>Planctomycetia</taxon>
        <taxon>Planctomycetales</taxon>
        <taxon>Planctomycetaceae</taxon>
        <taxon>Rubinisphaera</taxon>
    </lineage>
</organism>
<gene>
    <name evidence="2" type="ordered locus">Plabr_0600</name>
</gene>
<dbReference type="STRING" id="756272.Plabr_0600"/>
<protein>
    <submittedName>
        <fullName evidence="2">Uncharacterized protein</fullName>
    </submittedName>
</protein>
<dbReference type="EMBL" id="CP002546">
    <property type="protein sequence ID" value="ADY58227.1"/>
    <property type="molecule type" value="Genomic_DNA"/>
</dbReference>
<feature type="region of interest" description="Disordered" evidence="1">
    <location>
        <begin position="31"/>
        <end position="71"/>
    </location>
</feature>
<reference evidence="3" key="1">
    <citation type="submission" date="2011-02" db="EMBL/GenBank/DDBJ databases">
        <title>The complete genome of Planctomyces brasiliensis DSM 5305.</title>
        <authorList>
            <person name="Lucas S."/>
            <person name="Copeland A."/>
            <person name="Lapidus A."/>
            <person name="Bruce D."/>
            <person name="Goodwin L."/>
            <person name="Pitluck S."/>
            <person name="Kyrpides N."/>
            <person name="Mavromatis K."/>
            <person name="Pagani I."/>
            <person name="Ivanova N."/>
            <person name="Ovchinnikova G."/>
            <person name="Lu M."/>
            <person name="Detter J.C."/>
            <person name="Han C."/>
            <person name="Land M."/>
            <person name="Hauser L."/>
            <person name="Markowitz V."/>
            <person name="Cheng J.-F."/>
            <person name="Hugenholtz P."/>
            <person name="Woyke T."/>
            <person name="Wu D."/>
            <person name="Tindall B."/>
            <person name="Pomrenke H.G."/>
            <person name="Brambilla E."/>
            <person name="Klenk H.-P."/>
            <person name="Eisen J.A."/>
        </authorList>
    </citation>
    <scope>NUCLEOTIDE SEQUENCE [LARGE SCALE GENOMIC DNA]</scope>
    <source>
        <strain evidence="3">ATCC 49424 / DSM 5305 / JCM 21570 / NBRC 103401 / IFAM 1448</strain>
    </source>
</reference>
<dbReference type="RefSeq" id="WP_013626970.1">
    <property type="nucleotide sequence ID" value="NC_015174.1"/>
</dbReference>
<dbReference type="AlphaFoldDB" id="F0SF72"/>
<evidence type="ECO:0000313" key="2">
    <source>
        <dbReference type="EMBL" id="ADY58227.1"/>
    </source>
</evidence>
<dbReference type="KEGG" id="pbs:Plabr_0600"/>
<accession>F0SF72</accession>
<evidence type="ECO:0000256" key="1">
    <source>
        <dbReference type="SAM" id="MobiDB-lite"/>
    </source>
</evidence>
<dbReference type="HOGENOM" id="CLU_2737559_0_0_0"/>
<evidence type="ECO:0000313" key="3">
    <source>
        <dbReference type="Proteomes" id="UP000006860"/>
    </source>
</evidence>
<dbReference type="Proteomes" id="UP000006860">
    <property type="component" value="Chromosome"/>
</dbReference>
<proteinExistence type="predicted"/>
<feature type="compositionally biased region" description="Basic and acidic residues" evidence="1">
    <location>
        <begin position="31"/>
        <end position="50"/>
    </location>
</feature>
<sequence length="71" mass="8083">MKYLLLSVLLFPLLGCEDPAVTQHRKEVIRAQETRDRLKKLGEEMHREYESGSAEGTPSGQEVPEEENSPE</sequence>
<keyword evidence="3" id="KW-1185">Reference proteome</keyword>
<name>F0SF72_RUBBR</name>